<evidence type="ECO:0000313" key="2">
    <source>
        <dbReference type="EMBL" id="MCV6825891.1"/>
    </source>
</evidence>
<organism evidence="2 3">
    <name type="scientific">Halocynthiibacter halioticoli</name>
    <dbReference type="NCBI Taxonomy" id="2986804"/>
    <lineage>
        <taxon>Bacteria</taxon>
        <taxon>Pseudomonadati</taxon>
        <taxon>Pseudomonadota</taxon>
        <taxon>Alphaproteobacteria</taxon>
        <taxon>Rhodobacterales</taxon>
        <taxon>Paracoccaceae</taxon>
        <taxon>Halocynthiibacter</taxon>
    </lineage>
</organism>
<dbReference type="EMBL" id="JAOYFC010000004">
    <property type="protein sequence ID" value="MCV6825891.1"/>
    <property type="molecule type" value="Genomic_DNA"/>
</dbReference>
<keyword evidence="1" id="KW-1133">Transmembrane helix</keyword>
<dbReference type="Proteomes" id="UP001208041">
    <property type="component" value="Unassembled WGS sequence"/>
</dbReference>
<name>A0AAE3J2W6_9RHOB</name>
<reference evidence="2" key="1">
    <citation type="submission" date="2022-10" db="EMBL/GenBank/DDBJ databases">
        <authorList>
            <person name="Yue Y."/>
        </authorList>
    </citation>
    <scope>NUCLEOTIDE SEQUENCE</scope>
    <source>
        <strain evidence="2">Z654</strain>
    </source>
</reference>
<dbReference type="PRINTS" id="PR01490">
    <property type="entry name" value="RTXTOXIND"/>
</dbReference>
<comment type="caution">
    <text evidence="2">The sequence shown here is derived from an EMBL/GenBank/DDBJ whole genome shotgun (WGS) entry which is preliminary data.</text>
</comment>
<evidence type="ECO:0000256" key="1">
    <source>
        <dbReference type="SAM" id="Phobius"/>
    </source>
</evidence>
<sequence length="414" mass="45545">MKHTLFDQVRAEPTVPKRQIRFPHLGVCASLVAVIVAAAWVNFALNNSHLKTVGYIETASVDHAIQSPSTAIISQVFVREGEEVKRGQILAQLAAPDLHLQAKLNKIELEEVTSTLSLLESLSGTQSNSRYITLAARMREERRSKARQHDIQVEQIISEKGSIQKQIQAISAQQEHLEYELSAQEQLEKRGLARQTRTQALKREYARLSGELAKLNGLLLANMNGLRLAKASYELTTLKSEIDVETQMQALRFKRSSLVAKSEDLSRQIDQLSLRAPASGIAHSINTKGSEELAALGEPILSIASEIGARFVTTLVPPIDAQSLSIGQVATLLLPANLTTGSARIQAEITYISPRPISLENGSTVYKVKLSPKISDKERLAGSLQSLLPSLPITVSFDEAPSGHSWQPFQRFWP</sequence>
<keyword evidence="1" id="KW-0472">Membrane</keyword>
<feature type="transmembrane region" description="Helical" evidence="1">
    <location>
        <begin position="21"/>
        <end position="41"/>
    </location>
</feature>
<dbReference type="PANTHER" id="PTHR30386:SF28">
    <property type="entry name" value="EXPORTED PROTEIN"/>
    <property type="match status" value="1"/>
</dbReference>
<gene>
    <name evidence="2" type="ORF">OH136_15115</name>
</gene>
<evidence type="ECO:0000313" key="3">
    <source>
        <dbReference type="Proteomes" id="UP001208041"/>
    </source>
</evidence>
<dbReference type="Gene3D" id="2.40.50.100">
    <property type="match status" value="1"/>
</dbReference>
<accession>A0AAE3J2W6</accession>
<keyword evidence="3" id="KW-1185">Reference proteome</keyword>
<dbReference type="PANTHER" id="PTHR30386">
    <property type="entry name" value="MEMBRANE FUSION SUBUNIT OF EMRAB-TOLC MULTIDRUG EFFLUX PUMP"/>
    <property type="match status" value="1"/>
</dbReference>
<proteinExistence type="predicted"/>
<keyword evidence="1" id="KW-0812">Transmembrane</keyword>
<dbReference type="RefSeq" id="WP_263954854.1">
    <property type="nucleotide sequence ID" value="NZ_JAOYFC010000004.1"/>
</dbReference>
<dbReference type="AlphaFoldDB" id="A0AAE3J2W6"/>
<protein>
    <submittedName>
        <fullName evidence="2">HlyD family secretion protein</fullName>
    </submittedName>
</protein>
<dbReference type="InterPro" id="IPR050739">
    <property type="entry name" value="MFP"/>
</dbReference>